<dbReference type="SUPFAM" id="SSF55729">
    <property type="entry name" value="Acyl-CoA N-acyltransferases (Nat)"/>
    <property type="match status" value="1"/>
</dbReference>
<dbReference type="PROSITE" id="PS51186">
    <property type="entry name" value="GNAT"/>
    <property type="match status" value="1"/>
</dbReference>
<dbReference type="GO" id="GO:0016747">
    <property type="term" value="F:acyltransferase activity, transferring groups other than amino-acyl groups"/>
    <property type="evidence" value="ECO:0007669"/>
    <property type="project" value="InterPro"/>
</dbReference>
<dbReference type="PANTHER" id="PTHR39322:SF1">
    <property type="entry name" value="ISOVALERYL-HOMOSERINE LACTONE SYNTHASE"/>
    <property type="match status" value="1"/>
</dbReference>
<proteinExistence type="predicted"/>
<dbReference type="Gene3D" id="3.40.630.30">
    <property type="match status" value="1"/>
</dbReference>
<dbReference type="GO" id="GO:0007165">
    <property type="term" value="P:signal transduction"/>
    <property type="evidence" value="ECO:0007669"/>
    <property type="project" value="TreeGrafter"/>
</dbReference>
<evidence type="ECO:0000256" key="1">
    <source>
        <dbReference type="ARBA" id="ARBA00022654"/>
    </source>
</evidence>
<protein>
    <submittedName>
        <fullName evidence="6">N-acyl-L-homoserine lactone synthase</fullName>
    </submittedName>
</protein>
<keyword evidence="2" id="KW-0808">Transferase</keyword>
<evidence type="ECO:0000313" key="6">
    <source>
        <dbReference type="EMBL" id="CAF0696149.1"/>
    </source>
</evidence>
<evidence type="ECO:0000259" key="5">
    <source>
        <dbReference type="PROSITE" id="PS51186"/>
    </source>
</evidence>
<dbReference type="Pfam" id="PF00765">
    <property type="entry name" value="Autoind_synth"/>
    <property type="match status" value="1"/>
</dbReference>
<organism evidence="6 7">
    <name type="scientific">Candidatus Methylacidithermus pantelleriae</name>
    <dbReference type="NCBI Taxonomy" id="2744239"/>
    <lineage>
        <taxon>Bacteria</taxon>
        <taxon>Pseudomonadati</taxon>
        <taxon>Verrucomicrobiota</taxon>
        <taxon>Methylacidiphilae</taxon>
        <taxon>Methylacidiphilales</taxon>
        <taxon>Methylacidiphilaceae</taxon>
        <taxon>Candidatus Methylacidithermus</taxon>
    </lineage>
</organism>
<dbReference type="PANTHER" id="PTHR39322">
    <property type="entry name" value="ACYL-HOMOSERINE-LACTONE SYNTHASE"/>
    <property type="match status" value="1"/>
</dbReference>
<dbReference type="InterPro" id="IPR001690">
    <property type="entry name" value="Autoind_synthase"/>
</dbReference>
<keyword evidence="4" id="KW-0071">Autoinducer synthesis</keyword>
<feature type="domain" description="N-acetyltransferase" evidence="5">
    <location>
        <begin position="13"/>
        <end position="186"/>
    </location>
</feature>
<dbReference type="PRINTS" id="PR01549">
    <property type="entry name" value="AUTOINDCRSYN"/>
</dbReference>
<dbReference type="InterPro" id="IPR000182">
    <property type="entry name" value="GNAT_dom"/>
</dbReference>
<evidence type="ECO:0000313" key="7">
    <source>
        <dbReference type="Proteomes" id="UP000663859"/>
    </source>
</evidence>
<keyword evidence="1" id="KW-0673">Quorum sensing</keyword>
<dbReference type="EMBL" id="CAJNOB010000012">
    <property type="protein sequence ID" value="CAF0696149.1"/>
    <property type="molecule type" value="Genomic_DNA"/>
</dbReference>
<evidence type="ECO:0000256" key="4">
    <source>
        <dbReference type="ARBA" id="ARBA00022929"/>
    </source>
</evidence>
<keyword evidence="3" id="KW-0949">S-adenosyl-L-methionine</keyword>
<dbReference type="GO" id="GO:0009372">
    <property type="term" value="P:quorum sensing"/>
    <property type="evidence" value="ECO:0007669"/>
    <property type="project" value="UniProtKB-KW"/>
</dbReference>
<evidence type="ECO:0000256" key="3">
    <source>
        <dbReference type="ARBA" id="ARBA00022691"/>
    </source>
</evidence>
<gene>
    <name evidence="6" type="primary">aubI</name>
    <name evidence="6" type="ORF">MPNT_20131</name>
</gene>
<dbReference type="Proteomes" id="UP000663859">
    <property type="component" value="Unassembled WGS sequence"/>
</dbReference>
<dbReference type="PROSITE" id="PS51187">
    <property type="entry name" value="AUTOINDUCER_SYNTH_2"/>
    <property type="match status" value="1"/>
</dbReference>
<accession>A0A8J2BJ76</accession>
<keyword evidence="7" id="KW-1185">Reference proteome</keyword>
<name>A0A8J2BJ76_9BACT</name>
<dbReference type="RefSeq" id="WP_174581957.1">
    <property type="nucleotide sequence ID" value="NZ_CAJNOB010000012.1"/>
</dbReference>
<sequence length="226" mass="25618">MTYQSISFVEGALEARSLSQAWEIEAGYRLRHRVFCEELRWVPPSPEGLERDCYDALGFPLGIFDPTENLVGYVRMLPPEAPFMIEKEFACLVGSGWELCKGKDTAEITRLAVHPDARVEGQSRRKIALCLYKAVYQWALANDIRYLLLEVEPTFFRALRACGFPCQPLGEPKRIPPALTESMAARIDCEEFRRRMAKNNPGFLEWMTHATQPAGKSLRWSASAAA</sequence>
<dbReference type="AlphaFoldDB" id="A0A8J2BJ76"/>
<comment type="caution">
    <text evidence="6">The sequence shown here is derived from an EMBL/GenBank/DDBJ whole genome shotgun (WGS) entry which is preliminary data.</text>
</comment>
<dbReference type="InterPro" id="IPR016181">
    <property type="entry name" value="Acyl_CoA_acyltransferase"/>
</dbReference>
<reference evidence="6" key="1">
    <citation type="submission" date="2021-02" db="EMBL/GenBank/DDBJ databases">
        <authorList>
            <person name="Cremers G."/>
            <person name="Picone N."/>
        </authorList>
    </citation>
    <scope>NUCLEOTIDE SEQUENCE</scope>
    <source>
        <strain evidence="6">PQ17</strain>
    </source>
</reference>
<dbReference type="CDD" id="cd04301">
    <property type="entry name" value="NAT_SF"/>
    <property type="match status" value="1"/>
</dbReference>
<evidence type="ECO:0000256" key="2">
    <source>
        <dbReference type="ARBA" id="ARBA00022679"/>
    </source>
</evidence>